<reference evidence="2 3" key="1">
    <citation type="submission" date="2020-08" db="EMBL/GenBank/DDBJ databases">
        <title>Sequencing the genomes of 1000 actinobacteria strains.</title>
        <authorList>
            <person name="Klenk H.-P."/>
        </authorList>
    </citation>
    <scope>NUCLEOTIDE SEQUENCE [LARGE SCALE GENOMIC DNA]</scope>
    <source>
        <strain evidence="2 3">DSM 44936</strain>
    </source>
</reference>
<name>A0A7X0M7X8_9ACTN</name>
<proteinExistence type="predicted"/>
<comment type="caution">
    <text evidence="2">The sequence shown here is derived from an EMBL/GenBank/DDBJ whole genome shotgun (WGS) entry which is preliminary data.</text>
</comment>
<dbReference type="PANTHER" id="PTHR43784:SF2">
    <property type="entry name" value="GDSL-LIKE LIPASE_ACYLHYDROLASE, PUTATIVE (AFU_ORTHOLOGUE AFUA_2G00820)-RELATED"/>
    <property type="match status" value="1"/>
</dbReference>
<dbReference type="EMBL" id="JACHIU010000001">
    <property type="protein sequence ID" value="MBB6475025.1"/>
    <property type="molecule type" value="Genomic_DNA"/>
</dbReference>
<dbReference type="PANTHER" id="PTHR43784">
    <property type="entry name" value="GDSL-LIKE LIPASE/ACYLHYDROLASE, PUTATIVE (AFU_ORTHOLOGUE AFUA_2G00820)-RELATED"/>
    <property type="match status" value="1"/>
</dbReference>
<dbReference type="AlphaFoldDB" id="A0A7X0M7X8"/>
<gene>
    <name evidence="2" type="ORF">BJ992_004456</name>
</gene>
<dbReference type="InterPro" id="IPR036514">
    <property type="entry name" value="SGNH_hydro_sf"/>
</dbReference>
<evidence type="ECO:0000259" key="1">
    <source>
        <dbReference type="Pfam" id="PF13472"/>
    </source>
</evidence>
<evidence type="ECO:0000313" key="2">
    <source>
        <dbReference type="EMBL" id="MBB6475025.1"/>
    </source>
</evidence>
<dbReference type="InterPro" id="IPR053140">
    <property type="entry name" value="GDSL_Rv0518-like"/>
</dbReference>
<keyword evidence="3" id="KW-1185">Reference proteome</keyword>
<accession>A0A7X0M7X8</accession>
<evidence type="ECO:0000313" key="3">
    <source>
        <dbReference type="Proteomes" id="UP000555564"/>
    </source>
</evidence>
<organism evidence="2 3">
    <name type="scientific">Sphaerisporangium rubeum</name>
    <dbReference type="NCBI Taxonomy" id="321317"/>
    <lineage>
        <taxon>Bacteria</taxon>
        <taxon>Bacillati</taxon>
        <taxon>Actinomycetota</taxon>
        <taxon>Actinomycetes</taxon>
        <taxon>Streptosporangiales</taxon>
        <taxon>Streptosporangiaceae</taxon>
        <taxon>Sphaerisporangium</taxon>
    </lineage>
</organism>
<sequence>MTDPAGARWVHTWVAAPQLTEPDNMPPPPFTRDGLVLAGATLRQTVRVSAGGTRTRLRFSNAFGGAALPLTKAAVALPAGGRAGVAAVEPGTSRPVTFGGRPSVTIPVGAQAVSDPLDLAPAPRSNLTVTIHLAEGQASTAITSHPGSRTTSHIVGGDHVSRVDLTGATSTDHWYFLSGVEVLAPAGTAGLVVIGDSLTDGRGSTTNGNDRWPDRLADRLHASPSTRHVAVLNQAAGGNRVLDDGLGPSVLARLDRDLLALSGVRWLLLFEGVNDIGTAAATPGEQARVAADLIAAYEQIVTRAHAHGIPVYGGTITPFGGNDPGYDDPGGLRADTRQVVNHWIRTGGGFDAVVDFDRVIGDPADPRRIRPAYDTGDHLHLNPAGYQAVADAVPAALFR</sequence>
<feature type="domain" description="SGNH hydrolase-type esterase" evidence="1">
    <location>
        <begin position="193"/>
        <end position="388"/>
    </location>
</feature>
<dbReference type="Pfam" id="PF13472">
    <property type="entry name" value="Lipase_GDSL_2"/>
    <property type="match status" value="1"/>
</dbReference>
<protein>
    <submittedName>
        <fullName evidence="2">Lysophospholipase L1-like esterase</fullName>
    </submittedName>
</protein>
<dbReference type="RefSeq" id="WP_184984025.1">
    <property type="nucleotide sequence ID" value="NZ_BAAALO010000072.1"/>
</dbReference>
<dbReference type="CDD" id="cd01830">
    <property type="entry name" value="XynE_like"/>
    <property type="match status" value="1"/>
</dbReference>
<dbReference type="InterPro" id="IPR013830">
    <property type="entry name" value="SGNH_hydro"/>
</dbReference>
<dbReference type="Gene3D" id="3.40.50.1110">
    <property type="entry name" value="SGNH hydrolase"/>
    <property type="match status" value="1"/>
</dbReference>
<dbReference type="Proteomes" id="UP000555564">
    <property type="component" value="Unassembled WGS sequence"/>
</dbReference>
<dbReference type="SUPFAM" id="SSF52266">
    <property type="entry name" value="SGNH hydrolase"/>
    <property type="match status" value="1"/>
</dbReference>